<keyword evidence="2 6" id="KW-0698">rRNA processing</keyword>
<keyword evidence="1 6" id="KW-0963">Cytoplasm</keyword>
<dbReference type="EMBL" id="MTPW01000001">
    <property type="protein sequence ID" value="PQJ30779.1"/>
    <property type="molecule type" value="Genomic_DNA"/>
</dbReference>
<evidence type="ECO:0000256" key="2">
    <source>
        <dbReference type="ARBA" id="ARBA00022552"/>
    </source>
</evidence>
<comment type="catalytic activity">
    <reaction evidence="6">
        <text>adenosine(1618) in 23S rRNA + S-adenosyl-L-methionine = N(6)-methyladenosine(1618) in 23S rRNA + S-adenosyl-L-homocysteine + H(+)</text>
        <dbReference type="Rhea" id="RHEA:16497"/>
        <dbReference type="Rhea" id="RHEA-COMP:10229"/>
        <dbReference type="Rhea" id="RHEA-COMP:10231"/>
        <dbReference type="ChEBI" id="CHEBI:15378"/>
        <dbReference type="ChEBI" id="CHEBI:57856"/>
        <dbReference type="ChEBI" id="CHEBI:59789"/>
        <dbReference type="ChEBI" id="CHEBI:74411"/>
        <dbReference type="ChEBI" id="CHEBI:74449"/>
        <dbReference type="EC" id="2.1.1.181"/>
    </reaction>
</comment>
<dbReference type="HAMAP" id="MF_01848">
    <property type="entry name" value="23SrRNA_methyltr_F"/>
    <property type="match status" value="1"/>
</dbReference>
<comment type="subcellular location">
    <subcellularLocation>
        <location evidence="6">Cytoplasm</location>
    </subcellularLocation>
</comment>
<dbReference type="InterPro" id="IPR010286">
    <property type="entry name" value="METTL16/RlmF"/>
</dbReference>
<accession>A0A2S7U706</accession>
<dbReference type="SUPFAM" id="SSF53335">
    <property type="entry name" value="S-adenosyl-L-methionine-dependent methyltransferases"/>
    <property type="match status" value="1"/>
</dbReference>
<comment type="caution">
    <text evidence="7">The sequence shown here is derived from an EMBL/GenBank/DDBJ whole genome shotgun (WGS) entry which is preliminary data.</text>
</comment>
<gene>
    <name evidence="6" type="primary">rlmF</name>
    <name evidence="7" type="ORF">BST92_02035</name>
</gene>
<keyword evidence="8" id="KW-1185">Reference proteome</keyword>
<dbReference type="RefSeq" id="WP_105069954.1">
    <property type="nucleotide sequence ID" value="NZ_MTPW01000001.1"/>
</dbReference>
<dbReference type="GO" id="GO:0005737">
    <property type="term" value="C:cytoplasm"/>
    <property type="evidence" value="ECO:0007669"/>
    <property type="project" value="UniProtKB-SubCell"/>
</dbReference>
<name>A0A2S7U706_9FLAO</name>
<comment type="function">
    <text evidence="6">Specifically methylates the adenine in position 1618 of 23S rRNA.</text>
</comment>
<comment type="similarity">
    <text evidence="6">Belongs to the methyltransferase superfamily. METTL16/RlmF family.</text>
</comment>
<dbReference type="OrthoDB" id="1115728at2"/>
<evidence type="ECO:0000313" key="7">
    <source>
        <dbReference type="EMBL" id="PQJ30779.1"/>
    </source>
</evidence>
<dbReference type="NCBIfam" id="NF008725">
    <property type="entry name" value="PRK11727.1"/>
    <property type="match status" value="1"/>
</dbReference>
<evidence type="ECO:0000256" key="1">
    <source>
        <dbReference type="ARBA" id="ARBA00022490"/>
    </source>
</evidence>
<dbReference type="GO" id="GO:0052907">
    <property type="term" value="F:23S rRNA (adenine(1618)-N(6))-methyltransferase activity"/>
    <property type="evidence" value="ECO:0007669"/>
    <property type="project" value="UniProtKB-EC"/>
</dbReference>
<dbReference type="PANTHER" id="PTHR13393:SF0">
    <property type="entry name" value="RNA N6-ADENOSINE-METHYLTRANSFERASE METTL16"/>
    <property type="match status" value="1"/>
</dbReference>
<dbReference type="InterPro" id="IPR016909">
    <property type="entry name" value="rRNA_lsu_MeTfrase_F"/>
</dbReference>
<dbReference type="AlphaFoldDB" id="A0A2S7U706"/>
<dbReference type="Gene3D" id="3.40.50.150">
    <property type="entry name" value="Vaccinia Virus protein VP39"/>
    <property type="match status" value="1"/>
</dbReference>
<evidence type="ECO:0000256" key="3">
    <source>
        <dbReference type="ARBA" id="ARBA00022603"/>
    </source>
</evidence>
<dbReference type="GO" id="GO:0070475">
    <property type="term" value="P:rRNA base methylation"/>
    <property type="evidence" value="ECO:0007669"/>
    <property type="project" value="TreeGrafter"/>
</dbReference>
<dbReference type="Proteomes" id="UP000239747">
    <property type="component" value="Unassembled WGS sequence"/>
</dbReference>
<dbReference type="PIRSF" id="PIRSF029038">
    <property type="entry name" value="Mtase_YbiN_prd"/>
    <property type="match status" value="1"/>
</dbReference>
<dbReference type="PANTHER" id="PTHR13393">
    <property type="entry name" value="SAM-DEPENDENT METHYLTRANSFERASE"/>
    <property type="match status" value="1"/>
</dbReference>
<sequence>MHDNNLHKHGYDLDLLSESYPDLKPHFITKEDGYISIDFTNPASVLALNSALLKEHYGVNHWELPVDYLSPPIPSRVDYILHLADLVGEKNITGLDIGTGANMIYPILGTAIFNWKMVGSEVDEDSYAFAKALQEKITLPKSRKISNIKLRFQENRGSILKNIIKPQELYDFTMCNPPFYGSEDEAIKANQRKNKNLGNEVSERNFAGKSHELWCNGGEALFIKRLIKESVAFKSQVGWFTCLISRKENLPKLEKQLTKLKASYKIVPMNSGNKKSRFIAWKFDRKPTE</sequence>
<evidence type="ECO:0000313" key="8">
    <source>
        <dbReference type="Proteomes" id="UP000239747"/>
    </source>
</evidence>
<keyword evidence="3 6" id="KW-0489">Methyltransferase</keyword>
<evidence type="ECO:0000256" key="4">
    <source>
        <dbReference type="ARBA" id="ARBA00022679"/>
    </source>
</evidence>
<evidence type="ECO:0000256" key="6">
    <source>
        <dbReference type="HAMAP-Rule" id="MF_01848"/>
    </source>
</evidence>
<keyword evidence="5 6" id="KW-0949">S-adenosyl-L-methionine</keyword>
<organism evidence="7 8">
    <name type="scientific">Nonlabens arenilitoris</name>
    <dbReference type="NCBI Taxonomy" id="1217969"/>
    <lineage>
        <taxon>Bacteria</taxon>
        <taxon>Pseudomonadati</taxon>
        <taxon>Bacteroidota</taxon>
        <taxon>Flavobacteriia</taxon>
        <taxon>Flavobacteriales</taxon>
        <taxon>Flavobacteriaceae</taxon>
        <taxon>Nonlabens</taxon>
    </lineage>
</organism>
<reference evidence="7 8" key="1">
    <citation type="submission" date="2017-01" db="EMBL/GenBank/DDBJ databases">
        <title>Trade-off between light-utilization and light-protection in marine flavobacteria.</title>
        <authorList>
            <person name="Kumagai Y."/>
            <person name="Yoshizawa S."/>
            <person name="Kogure K."/>
            <person name="Iwasaki W."/>
        </authorList>
    </citation>
    <scope>NUCLEOTIDE SEQUENCE [LARGE SCALE GENOMIC DNA]</scope>
    <source>
        <strain evidence="7 8">KCTC 32109</strain>
    </source>
</reference>
<dbReference type="Pfam" id="PF05971">
    <property type="entry name" value="Methyltransf_10"/>
    <property type="match status" value="1"/>
</dbReference>
<proteinExistence type="inferred from homology"/>
<dbReference type="InterPro" id="IPR029063">
    <property type="entry name" value="SAM-dependent_MTases_sf"/>
</dbReference>
<protein>
    <recommendedName>
        <fullName evidence="6">Ribosomal RNA large subunit methyltransferase F</fullName>
        <ecNumber evidence="6">2.1.1.181</ecNumber>
    </recommendedName>
    <alternativeName>
        <fullName evidence="6">23S rRNA mA1618 methyltransferase</fullName>
    </alternativeName>
    <alternativeName>
        <fullName evidence="6">rRNA adenine N-6-methyltransferase</fullName>
    </alternativeName>
</protein>
<keyword evidence="4 6" id="KW-0808">Transferase</keyword>
<dbReference type="EC" id="2.1.1.181" evidence="6"/>
<evidence type="ECO:0000256" key="5">
    <source>
        <dbReference type="ARBA" id="ARBA00022691"/>
    </source>
</evidence>